<dbReference type="Proteomes" id="UP000011599">
    <property type="component" value="Unassembled WGS sequence"/>
</dbReference>
<protein>
    <submittedName>
        <fullName evidence="2">Uncharacterized protein</fullName>
    </submittedName>
</protein>
<keyword evidence="3" id="KW-1185">Reference proteome</keyword>
<dbReference type="EMBL" id="AOHW01000052">
    <property type="protein sequence ID" value="ELY36204.1"/>
    <property type="molecule type" value="Genomic_DNA"/>
</dbReference>
<organism evidence="2 3">
    <name type="scientific">Natronorubrum tibetense GA33</name>
    <dbReference type="NCBI Taxonomy" id="1114856"/>
    <lineage>
        <taxon>Archaea</taxon>
        <taxon>Methanobacteriati</taxon>
        <taxon>Methanobacteriota</taxon>
        <taxon>Stenosarchaea group</taxon>
        <taxon>Halobacteria</taxon>
        <taxon>Halobacteriales</taxon>
        <taxon>Natrialbaceae</taxon>
        <taxon>Natronorubrum</taxon>
    </lineage>
</organism>
<reference evidence="2 3" key="1">
    <citation type="journal article" date="2014" name="PLoS Genet.">
        <title>Phylogenetically driven sequencing of extremely halophilic archaea reveals strategies for static and dynamic osmo-response.</title>
        <authorList>
            <person name="Becker E.A."/>
            <person name="Seitzer P.M."/>
            <person name="Tritt A."/>
            <person name="Larsen D."/>
            <person name="Krusor M."/>
            <person name="Yao A.I."/>
            <person name="Wu D."/>
            <person name="Madern D."/>
            <person name="Eisen J.A."/>
            <person name="Darling A.E."/>
            <person name="Facciotti M.T."/>
        </authorList>
    </citation>
    <scope>NUCLEOTIDE SEQUENCE [LARGE SCALE GENOMIC DNA]</scope>
    <source>
        <strain evidence="2 3">GA33</strain>
    </source>
</reference>
<sequence length="89" mass="9837">MTSPAIGRVDGADPQTVELPLTPTTQRVLHEAIGHCYDELAISCEACEDGDAPPDELFAHLEALYVATADESLSQFELTYERTEQREQE</sequence>
<accession>L9VGJ5</accession>
<evidence type="ECO:0000313" key="3">
    <source>
        <dbReference type="Proteomes" id="UP000011599"/>
    </source>
</evidence>
<proteinExistence type="predicted"/>
<dbReference type="RefSeq" id="WP_006092602.1">
    <property type="nucleotide sequence ID" value="NZ_AOHW01000052.1"/>
</dbReference>
<name>L9VGJ5_9EURY</name>
<evidence type="ECO:0000256" key="1">
    <source>
        <dbReference type="SAM" id="MobiDB-lite"/>
    </source>
</evidence>
<evidence type="ECO:0000313" key="2">
    <source>
        <dbReference type="EMBL" id="ELY36204.1"/>
    </source>
</evidence>
<dbReference type="AlphaFoldDB" id="L9VGJ5"/>
<gene>
    <name evidence="2" type="ORF">C496_21659</name>
</gene>
<dbReference type="OrthoDB" id="161952at2157"/>
<dbReference type="PATRIC" id="fig|1114856.3.peg.4472"/>
<feature type="region of interest" description="Disordered" evidence="1">
    <location>
        <begin position="1"/>
        <end position="20"/>
    </location>
</feature>
<comment type="caution">
    <text evidence="2">The sequence shown here is derived from an EMBL/GenBank/DDBJ whole genome shotgun (WGS) entry which is preliminary data.</text>
</comment>
<dbReference type="eggNOG" id="ENOG502N5NC">
    <property type="taxonomic scope" value="Archaea"/>
</dbReference>